<dbReference type="SUPFAM" id="SSF56801">
    <property type="entry name" value="Acetyl-CoA synthetase-like"/>
    <property type="match status" value="1"/>
</dbReference>
<keyword evidence="2" id="KW-1185">Reference proteome</keyword>
<dbReference type="RefSeq" id="WP_106114432.1">
    <property type="nucleotide sequence ID" value="NZ_PVSR01000027.1"/>
</dbReference>
<organism evidence="1 2">
    <name type="scientific">Actinopolyspora mortivallis</name>
    <dbReference type="NCBI Taxonomy" id="33906"/>
    <lineage>
        <taxon>Bacteria</taxon>
        <taxon>Bacillati</taxon>
        <taxon>Actinomycetota</taxon>
        <taxon>Actinomycetes</taxon>
        <taxon>Actinopolysporales</taxon>
        <taxon>Actinopolysporaceae</taxon>
        <taxon>Actinopolyspora</taxon>
    </lineage>
</organism>
<proteinExistence type="predicted"/>
<protein>
    <submittedName>
        <fullName evidence="1">TIGR03089 family protein</fullName>
    </submittedName>
</protein>
<dbReference type="AlphaFoldDB" id="A0A2T0GU84"/>
<dbReference type="NCBIfam" id="TIGR03089">
    <property type="entry name" value="TIGR03089 family protein"/>
    <property type="match status" value="1"/>
</dbReference>
<dbReference type="Gene3D" id="3.40.50.12780">
    <property type="entry name" value="N-terminal domain of ligase-like"/>
    <property type="match status" value="1"/>
</dbReference>
<dbReference type="InterPro" id="IPR042099">
    <property type="entry name" value="ANL_N_sf"/>
</dbReference>
<reference evidence="1 2" key="1">
    <citation type="submission" date="2018-03" db="EMBL/GenBank/DDBJ databases">
        <title>Actinopolyspora mortivallis from Sahara, screening for active biomolecules.</title>
        <authorList>
            <person name="Selama O."/>
            <person name="Wellington E.M.H."/>
            <person name="Hacene H."/>
        </authorList>
    </citation>
    <scope>NUCLEOTIDE SEQUENCE [LARGE SCALE GENOMIC DNA]</scope>
    <source>
        <strain evidence="1 2">M5A</strain>
    </source>
</reference>
<dbReference type="InterPro" id="IPR017523">
    <property type="entry name" value="Rv3268"/>
</dbReference>
<dbReference type="Proteomes" id="UP000239352">
    <property type="component" value="Unassembled WGS sequence"/>
</dbReference>
<sequence length="241" mass="25116">MSVTEALLSPLLTRGAPRPLITHYDEAVGGRVELSRATVANWAAKTANWLTEELDVEPGTPVAVRLPAHWQTAGILLGAWWCGARVVHSPSAAEAAFVPGDRIAEGEGSGATVAVALDALGGSVSCLDEDVVDFASEVRIRGDEFTPLIPVSGDTPALLDSTVDEVVRAARERAETLGIGGNDRVLSALDWTLPHGVLDGLLAVLAAGASLVQLSGLDDADSGVLDKRRADERTTVELGLD</sequence>
<evidence type="ECO:0000313" key="2">
    <source>
        <dbReference type="Proteomes" id="UP000239352"/>
    </source>
</evidence>
<dbReference type="InParanoid" id="A0A2T0GU84"/>
<dbReference type="STRING" id="1050202.GCA_000384035_02872"/>
<comment type="caution">
    <text evidence="1">The sequence shown here is derived from an EMBL/GenBank/DDBJ whole genome shotgun (WGS) entry which is preliminary data.</text>
</comment>
<evidence type="ECO:0000313" key="1">
    <source>
        <dbReference type="EMBL" id="PRW62654.1"/>
    </source>
</evidence>
<name>A0A2T0GU84_ACTMO</name>
<dbReference type="EMBL" id="PVSR01000027">
    <property type="protein sequence ID" value="PRW62654.1"/>
    <property type="molecule type" value="Genomic_DNA"/>
</dbReference>
<accession>A0A2T0GU84</accession>
<gene>
    <name evidence="1" type="ORF">CEP50_14150</name>
</gene>